<dbReference type="Gene3D" id="3.30.40.220">
    <property type="match status" value="1"/>
</dbReference>
<proteinExistence type="predicted"/>
<dbReference type="AlphaFoldDB" id="A0A315ZGK4"/>
<comment type="caution">
    <text evidence="1">The sequence shown here is derived from an EMBL/GenBank/DDBJ whole genome shotgun (WGS) entry which is preliminary data.</text>
</comment>
<keyword evidence="2" id="KW-1185">Reference proteome</keyword>
<dbReference type="EMBL" id="QGDO01000001">
    <property type="protein sequence ID" value="PWJ43874.1"/>
    <property type="molecule type" value="Genomic_DNA"/>
</dbReference>
<name>A0A315ZGK4_SEDFL</name>
<protein>
    <recommendedName>
        <fullName evidence="3">HNH endonuclease</fullName>
    </recommendedName>
</protein>
<dbReference type="RefSeq" id="WP_109615403.1">
    <property type="nucleotide sequence ID" value="NZ_QGDO01000001.1"/>
</dbReference>
<gene>
    <name evidence="1" type="ORF">BC781_101220</name>
</gene>
<dbReference type="Proteomes" id="UP000245535">
    <property type="component" value="Unassembled WGS sequence"/>
</dbReference>
<evidence type="ECO:0000313" key="2">
    <source>
        <dbReference type="Proteomes" id="UP000245535"/>
    </source>
</evidence>
<evidence type="ECO:0008006" key="3">
    <source>
        <dbReference type="Google" id="ProtNLM"/>
    </source>
</evidence>
<organism evidence="1 2">
    <name type="scientific">Sediminitomix flava</name>
    <dbReference type="NCBI Taxonomy" id="379075"/>
    <lineage>
        <taxon>Bacteria</taxon>
        <taxon>Pseudomonadati</taxon>
        <taxon>Bacteroidota</taxon>
        <taxon>Cytophagia</taxon>
        <taxon>Cytophagales</taxon>
        <taxon>Flammeovirgaceae</taxon>
        <taxon>Sediminitomix</taxon>
    </lineage>
</organism>
<sequence>MSLNDRYFYLCYTKRIHEYVKIDSYKNWEKGQAKENYQKIEEFYLDELKINHSKLHELREYFKLYDDLYRKYRNGNVERKKLFDNYNELLVWYDEQEGCCHYCQISQDELYKIVSIRDGNMTLNQKSKRSKGTLEIEKLDPNEGYTFENSVLACPFCNNAKSNLISEKDWREFFAPKMREYLNSILIDKSE</sequence>
<evidence type="ECO:0000313" key="1">
    <source>
        <dbReference type="EMBL" id="PWJ43874.1"/>
    </source>
</evidence>
<accession>A0A315ZGK4</accession>
<dbReference type="OrthoDB" id="839292at2"/>
<reference evidence="1 2" key="1">
    <citation type="submission" date="2018-03" db="EMBL/GenBank/DDBJ databases">
        <title>Genomic Encyclopedia of Archaeal and Bacterial Type Strains, Phase II (KMG-II): from individual species to whole genera.</title>
        <authorList>
            <person name="Goeker M."/>
        </authorList>
    </citation>
    <scope>NUCLEOTIDE SEQUENCE [LARGE SCALE GENOMIC DNA]</scope>
    <source>
        <strain evidence="1 2">DSM 28229</strain>
    </source>
</reference>